<reference evidence="2 3" key="1">
    <citation type="submission" date="2016-04" db="EMBL/GenBank/DDBJ databases">
        <title>Polished mammalian reference genomes with single-molecule sequencing and chromosome conformation capture applied to the Capra hircus genome.</title>
        <authorList>
            <person name="Bickhart D.M."/>
            <person name="Koren S."/>
            <person name="Rosen B."/>
            <person name="Hastie A."/>
            <person name="Liachko I."/>
            <person name="Sullivan S.T."/>
            <person name="Burton J."/>
            <person name="Sayre B.L."/>
            <person name="Huson H.J."/>
            <person name="Lee J."/>
            <person name="Lam E."/>
            <person name="Kelley C.M."/>
            <person name="Hutchison J.L."/>
            <person name="Zhou Y."/>
            <person name="Sun J."/>
            <person name="Crisa A."/>
            <person name="Schwartz J.C."/>
            <person name="Hammond J.A."/>
            <person name="Schroeder S.G."/>
            <person name="Liu G.E."/>
            <person name="Dunham M."/>
            <person name="Shendure J."/>
            <person name="Sonstegard T.S."/>
            <person name="Phillippy A.M."/>
            <person name="Van Tassell C.P."/>
            <person name="Smith T.P."/>
        </authorList>
    </citation>
    <scope>NUCLEOTIDE SEQUENCE [LARGE SCALE GENOMIC DNA]</scope>
</reference>
<reference evidence="2" key="3">
    <citation type="submission" date="2025-09" db="UniProtKB">
        <authorList>
            <consortium name="Ensembl"/>
        </authorList>
    </citation>
    <scope>IDENTIFICATION</scope>
</reference>
<dbReference type="Proteomes" id="UP000291000">
    <property type="component" value="Chromosome 3"/>
</dbReference>
<dbReference type="AlphaFoldDB" id="A0A452FA04"/>
<dbReference type="STRING" id="9925.ENSCHIP00000021025"/>
<protein>
    <submittedName>
        <fullName evidence="2">DMRT like family B with proline rich C-terminal 1</fullName>
    </submittedName>
</protein>
<proteinExistence type="predicted"/>
<sequence length="184" mass="19815">MASCSLEPQLTAEAAGRGYPGCLELRRLPRPVPSPPFTDFGLPLSINSDSVLYPSCSSMHPYRPFPLGYQDASSSVGIPLQQSFQHLSYSHYYGGGLVAEPVGDFQPNYYPPLGQPPLGQPPQPQFLPPGLLSALHFLLPPLPPPPPATFSLTVLSDTDKENTDDQDVEGPSEPSQPSSQEQSD</sequence>
<gene>
    <name evidence="2" type="primary">DMRTB1</name>
</gene>
<feature type="region of interest" description="Disordered" evidence="1">
    <location>
        <begin position="148"/>
        <end position="184"/>
    </location>
</feature>
<evidence type="ECO:0000256" key="1">
    <source>
        <dbReference type="SAM" id="MobiDB-lite"/>
    </source>
</evidence>
<dbReference type="Bgee" id="ENSCHIG00000019477">
    <property type="expression patterns" value="Expressed in thymus and 1 other cell type or tissue"/>
</dbReference>
<evidence type="ECO:0000313" key="2">
    <source>
        <dbReference type="Ensembl" id="ENSCHIP00000021025.1"/>
    </source>
</evidence>
<dbReference type="GeneTree" id="ENSGT00940000161912"/>
<keyword evidence="3" id="KW-1185">Reference proteome</keyword>
<name>A0A452FA04_CAPHI</name>
<reference evidence="2" key="2">
    <citation type="submission" date="2025-08" db="UniProtKB">
        <authorList>
            <consortium name="Ensembl"/>
        </authorList>
    </citation>
    <scope>IDENTIFICATION</scope>
</reference>
<dbReference type="Ensembl" id="ENSCHIT00000028866.1">
    <property type="protein sequence ID" value="ENSCHIP00000021025.1"/>
    <property type="gene ID" value="ENSCHIG00000019477.1"/>
</dbReference>
<feature type="compositionally biased region" description="Low complexity" evidence="1">
    <location>
        <begin position="171"/>
        <end position="184"/>
    </location>
</feature>
<organism evidence="2 3">
    <name type="scientific">Capra hircus</name>
    <name type="common">Goat</name>
    <dbReference type="NCBI Taxonomy" id="9925"/>
    <lineage>
        <taxon>Eukaryota</taxon>
        <taxon>Metazoa</taxon>
        <taxon>Chordata</taxon>
        <taxon>Craniata</taxon>
        <taxon>Vertebrata</taxon>
        <taxon>Euteleostomi</taxon>
        <taxon>Mammalia</taxon>
        <taxon>Eutheria</taxon>
        <taxon>Laurasiatheria</taxon>
        <taxon>Artiodactyla</taxon>
        <taxon>Ruminantia</taxon>
        <taxon>Pecora</taxon>
        <taxon>Bovidae</taxon>
        <taxon>Caprinae</taxon>
        <taxon>Capra</taxon>
    </lineage>
</organism>
<dbReference type="OMA" id="CYLIERX"/>
<accession>A0A452FA04</accession>
<dbReference type="EMBL" id="LWLT01000004">
    <property type="status" value="NOT_ANNOTATED_CDS"/>
    <property type="molecule type" value="Genomic_DNA"/>
</dbReference>
<evidence type="ECO:0000313" key="3">
    <source>
        <dbReference type="Proteomes" id="UP000291000"/>
    </source>
</evidence>